<gene>
    <name evidence="2" type="ORF">UFOPK4080_00280</name>
</gene>
<dbReference type="InterPro" id="IPR001173">
    <property type="entry name" value="Glyco_trans_2-like"/>
</dbReference>
<protein>
    <submittedName>
        <fullName evidence="2">Unannotated protein</fullName>
    </submittedName>
</protein>
<feature type="domain" description="Glycosyltransferase 2-like" evidence="1">
    <location>
        <begin position="48"/>
        <end position="119"/>
    </location>
</feature>
<dbReference type="SUPFAM" id="SSF53448">
    <property type="entry name" value="Nucleotide-diphospho-sugar transferases"/>
    <property type="match status" value="1"/>
</dbReference>
<dbReference type="InterPro" id="IPR029044">
    <property type="entry name" value="Nucleotide-diphossugar_trans"/>
</dbReference>
<name>A0A6J5YQ98_9ZZZZ</name>
<dbReference type="Gene3D" id="3.90.550.10">
    <property type="entry name" value="Spore Coat Polysaccharide Biosynthesis Protein SpsA, Chain A"/>
    <property type="match status" value="1"/>
</dbReference>
<organism evidence="2">
    <name type="scientific">freshwater metagenome</name>
    <dbReference type="NCBI Taxonomy" id="449393"/>
    <lineage>
        <taxon>unclassified sequences</taxon>
        <taxon>metagenomes</taxon>
        <taxon>ecological metagenomes</taxon>
    </lineage>
</organism>
<accession>A0A6J5YQ98</accession>
<sequence length="251" mass="27984">MNKKDLLTVGYSTLGNRLTNIKYLESFSNLVVIQNPNSESLPATDSAVKRVELKNRGVAKSRNAVIENTTTEYLLFGDDDIEFKEESINSAITYLESNPGISILLLQAVDETGTLRKPYPKQVHPLKLTNSAKAATYEMIIRVSDIKKASIRFDENFGAGAENYLGDEYIFIADALRSGLKGYFLPIVIATHPTDSSGSFHNTKQDAIVRSRIFSRVFGIWAPIMRLLFILKPPSKKFGLRNSISFLIGRS</sequence>
<dbReference type="EMBL" id="CAESAG010000025">
    <property type="protein sequence ID" value="CAB4332344.1"/>
    <property type="molecule type" value="Genomic_DNA"/>
</dbReference>
<reference evidence="2" key="1">
    <citation type="submission" date="2020-05" db="EMBL/GenBank/DDBJ databases">
        <authorList>
            <person name="Chiriac C."/>
            <person name="Salcher M."/>
            <person name="Ghai R."/>
            <person name="Kavagutti S V."/>
        </authorList>
    </citation>
    <scope>NUCLEOTIDE SEQUENCE</scope>
</reference>
<dbReference type="Pfam" id="PF00535">
    <property type="entry name" value="Glycos_transf_2"/>
    <property type="match status" value="1"/>
</dbReference>
<evidence type="ECO:0000313" key="2">
    <source>
        <dbReference type="EMBL" id="CAB4332344.1"/>
    </source>
</evidence>
<dbReference type="AlphaFoldDB" id="A0A6J5YQ98"/>
<proteinExistence type="predicted"/>
<evidence type="ECO:0000259" key="1">
    <source>
        <dbReference type="Pfam" id="PF00535"/>
    </source>
</evidence>